<evidence type="ECO:0000256" key="1">
    <source>
        <dbReference type="ARBA" id="ARBA00004141"/>
    </source>
</evidence>
<keyword evidence="8" id="KW-1185">Reference proteome</keyword>
<dbReference type="CDD" id="cd13132">
    <property type="entry name" value="MATE_eukaryotic"/>
    <property type="match status" value="1"/>
</dbReference>
<accession>A0A8K1FIC4</accession>
<organism evidence="7 8">
    <name type="scientific">Pythium oligandrum</name>
    <name type="common">Mycoparasitic fungus</name>
    <dbReference type="NCBI Taxonomy" id="41045"/>
    <lineage>
        <taxon>Eukaryota</taxon>
        <taxon>Sar</taxon>
        <taxon>Stramenopiles</taxon>
        <taxon>Oomycota</taxon>
        <taxon>Peronosporomycetes</taxon>
        <taxon>Pythiales</taxon>
        <taxon>Pythiaceae</taxon>
        <taxon>Pythium</taxon>
    </lineage>
</organism>
<keyword evidence="4 6" id="KW-1133">Transmembrane helix</keyword>
<sequence>MEVSRLAHDAILHELEEPQEIELLKAVEGVEHGAKIIDEDEEQEADDDDEVVVTIDIDRHPISLSTEKTPLLMAGKHLVAVDPDFDLKALAMKLSEEERDAVLLDARTPAMEIVKDESKRLFGMTLPLMVALLLEILPETILSMMVGHTDPEHSTQLLAAFSLTSLFQMLLLAGLLNGLGSALDTVCSQAFGGKRHHEMWMYAQAGAIMFSACLPFMALILMNGKTILIALGQDPAIADIASNLLLINLLAAPFLIIYSIEKSALQAQNIVTPFALSAFASWIVSLPLAYVLGFWTPLGYVGIALSNVINYIVKAGALFPIVVRNQVYRDSWPGWRLREASRLLPKLTRLGVSSVLMVTFQMLGFSCISLLAGLLPDPATMIAANSIFASVLALSFMPLLGICIAGAIRIGNALGAGQARRASLVARVVIGSSVTVSTIAMFVTLAIADPYAHKFTDNQDALREALKLVHQLVPIIPLLGLSFGMQSIFRACGKQWLSAKLNFWFVFVLGVSLGLFIAIKLDTGISGLWYGNFVGMFCLVLVSSIWFLRMSWDEMAHKARLNTHLHVEEPTRAPDAF</sequence>
<protein>
    <recommendedName>
        <fullName evidence="9">Multidrug and toxic compound extrusion protein</fullName>
    </recommendedName>
</protein>
<comment type="subcellular location">
    <subcellularLocation>
        <location evidence="1">Membrane</location>
        <topology evidence="1">Multi-pass membrane protein</topology>
    </subcellularLocation>
</comment>
<feature type="transmembrane region" description="Helical" evidence="6">
    <location>
        <begin position="501"/>
        <end position="521"/>
    </location>
</feature>
<evidence type="ECO:0000256" key="6">
    <source>
        <dbReference type="SAM" id="Phobius"/>
    </source>
</evidence>
<keyword evidence="3 6" id="KW-0812">Transmembrane</keyword>
<dbReference type="InterPro" id="IPR002528">
    <property type="entry name" value="MATE_fam"/>
</dbReference>
<dbReference type="NCBIfam" id="TIGR00797">
    <property type="entry name" value="matE"/>
    <property type="match status" value="1"/>
</dbReference>
<name>A0A8K1FIC4_PYTOL</name>
<feature type="transmembrane region" description="Helical" evidence="6">
    <location>
        <begin position="527"/>
        <end position="548"/>
    </location>
</feature>
<feature type="transmembrane region" description="Helical" evidence="6">
    <location>
        <begin position="350"/>
        <end position="375"/>
    </location>
</feature>
<evidence type="ECO:0000313" key="8">
    <source>
        <dbReference type="Proteomes" id="UP000794436"/>
    </source>
</evidence>
<dbReference type="OrthoDB" id="2126698at2759"/>
<gene>
    <name evidence="7" type="ORF">Poli38472_002617</name>
</gene>
<proteinExistence type="inferred from homology"/>
<reference evidence="7" key="1">
    <citation type="submission" date="2019-03" db="EMBL/GenBank/DDBJ databases">
        <title>Long read genome sequence of the mycoparasitic Pythium oligandrum ATCC 38472 isolated from sugarbeet rhizosphere.</title>
        <authorList>
            <person name="Gaulin E."/>
        </authorList>
    </citation>
    <scope>NUCLEOTIDE SEQUENCE</scope>
    <source>
        <strain evidence="7">ATCC 38472_TT</strain>
    </source>
</reference>
<feature type="transmembrane region" description="Helical" evidence="6">
    <location>
        <begin position="298"/>
        <end position="323"/>
    </location>
</feature>
<evidence type="ECO:0008006" key="9">
    <source>
        <dbReference type="Google" id="ProtNLM"/>
    </source>
</evidence>
<dbReference type="GO" id="GO:0016020">
    <property type="term" value="C:membrane"/>
    <property type="evidence" value="ECO:0007669"/>
    <property type="project" value="UniProtKB-SubCell"/>
</dbReference>
<comment type="similarity">
    <text evidence="2">Belongs to the multi antimicrobial extrusion (MATE) (TC 2.A.66.1) family.</text>
</comment>
<evidence type="ECO:0000256" key="2">
    <source>
        <dbReference type="ARBA" id="ARBA00010199"/>
    </source>
</evidence>
<evidence type="ECO:0000256" key="5">
    <source>
        <dbReference type="ARBA" id="ARBA00023136"/>
    </source>
</evidence>
<dbReference type="GO" id="GO:1990961">
    <property type="term" value="P:xenobiotic detoxification by transmembrane export across the plasma membrane"/>
    <property type="evidence" value="ECO:0007669"/>
    <property type="project" value="InterPro"/>
</dbReference>
<dbReference type="GO" id="GO:0015297">
    <property type="term" value="F:antiporter activity"/>
    <property type="evidence" value="ECO:0007669"/>
    <property type="project" value="InterPro"/>
</dbReference>
<evidence type="ECO:0000313" key="7">
    <source>
        <dbReference type="EMBL" id="TMW63676.1"/>
    </source>
</evidence>
<feature type="transmembrane region" description="Helical" evidence="6">
    <location>
        <begin position="157"/>
        <end position="179"/>
    </location>
</feature>
<evidence type="ECO:0000256" key="4">
    <source>
        <dbReference type="ARBA" id="ARBA00022989"/>
    </source>
</evidence>
<evidence type="ECO:0000256" key="3">
    <source>
        <dbReference type="ARBA" id="ARBA00022692"/>
    </source>
</evidence>
<feature type="transmembrane region" description="Helical" evidence="6">
    <location>
        <begin position="387"/>
        <end position="412"/>
    </location>
</feature>
<dbReference type="PANTHER" id="PTHR11206">
    <property type="entry name" value="MULTIDRUG RESISTANCE PROTEIN"/>
    <property type="match status" value="1"/>
</dbReference>
<dbReference type="AlphaFoldDB" id="A0A8K1FIC4"/>
<feature type="transmembrane region" description="Helical" evidence="6">
    <location>
        <begin position="270"/>
        <end position="292"/>
    </location>
</feature>
<dbReference type="InterPro" id="IPR045069">
    <property type="entry name" value="MATE_euk"/>
</dbReference>
<comment type="caution">
    <text evidence="7">The sequence shown here is derived from an EMBL/GenBank/DDBJ whole genome shotgun (WGS) entry which is preliminary data.</text>
</comment>
<dbReference type="Proteomes" id="UP000794436">
    <property type="component" value="Unassembled WGS sequence"/>
</dbReference>
<dbReference type="GO" id="GO:0042910">
    <property type="term" value="F:xenobiotic transmembrane transporter activity"/>
    <property type="evidence" value="ECO:0007669"/>
    <property type="project" value="InterPro"/>
</dbReference>
<feature type="transmembrane region" description="Helical" evidence="6">
    <location>
        <begin position="468"/>
        <end position="489"/>
    </location>
</feature>
<feature type="transmembrane region" description="Helical" evidence="6">
    <location>
        <begin position="240"/>
        <end position="258"/>
    </location>
</feature>
<dbReference type="Pfam" id="PF01554">
    <property type="entry name" value="MatE"/>
    <property type="match status" value="2"/>
</dbReference>
<feature type="transmembrane region" description="Helical" evidence="6">
    <location>
        <begin position="121"/>
        <end position="137"/>
    </location>
</feature>
<dbReference type="EMBL" id="SPLM01000072">
    <property type="protein sequence ID" value="TMW63676.1"/>
    <property type="molecule type" value="Genomic_DNA"/>
</dbReference>
<feature type="transmembrane region" description="Helical" evidence="6">
    <location>
        <begin position="424"/>
        <end position="448"/>
    </location>
</feature>
<keyword evidence="5 6" id="KW-0472">Membrane</keyword>
<feature type="transmembrane region" description="Helical" evidence="6">
    <location>
        <begin position="200"/>
        <end position="220"/>
    </location>
</feature>